<comment type="caution">
    <text evidence="1">The sequence shown here is derived from an EMBL/GenBank/DDBJ whole genome shotgun (WGS) entry which is preliminary data.</text>
</comment>
<name>A0AAE3J9N4_9FIRM</name>
<keyword evidence="2" id="KW-1185">Reference proteome</keyword>
<gene>
    <name evidence="1" type="ORF">LKE05_08215</name>
</gene>
<dbReference type="Proteomes" id="UP001198242">
    <property type="component" value="Unassembled WGS sequence"/>
</dbReference>
<dbReference type="EMBL" id="JAJEQM010000010">
    <property type="protein sequence ID" value="MCC2210772.1"/>
    <property type="molecule type" value="Genomic_DNA"/>
</dbReference>
<sequence length="169" mass="19679">MNRKEITRFLSELLVKKRLSGMGKYYASEVTMDWYIGKITHTMRRVDFIQFVPKNQTVSGIEHGDFYFYEVKSCKEDYNSGNGLTFEGDKNYIITTAETYKKIIKDVDYDVGVLIACPVLREIKDEIENPTQIDGNIDDWILKTAKNAHSKNRERPLSQLLFFMLRSGK</sequence>
<evidence type="ECO:0000313" key="2">
    <source>
        <dbReference type="Proteomes" id="UP001198242"/>
    </source>
</evidence>
<organism evidence="1 2">
    <name type="scientific">Hominilimicola fabiformis</name>
    <dbReference type="NCBI Taxonomy" id="2885356"/>
    <lineage>
        <taxon>Bacteria</taxon>
        <taxon>Bacillati</taxon>
        <taxon>Bacillota</taxon>
        <taxon>Clostridia</taxon>
        <taxon>Eubacteriales</taxon>
        <taxon>Oscillospiraceae</taxon>
        <taxon>Hominilimicola</taxon>
    </lineage>
</organism>
<reference evidence="1 2" key="1">
    <citation type="submission" date="2021-10" db="EMBL/GenBank/DDBJ databases">
        <title>Anaerobic single-cell dispensing facilitates the cultivation of human gut bacteria.</title>
        <authorList>
            <person name="Afrizal A."/>
        </authorList>
    </citation>
    <scope>NUCLEOTIDE SEQUENCE [LARGE SCALE GENOMIC DNA]</scope>
    <source>
        <strain evidence="1 2">CLA-AA-H232</strain>
    </source>
</reference>
<dbReference type="RefSeq" id="WP_118445940.1">
    <property type="nucleotide sequence ID" value="NZ_JAJEQM010000010.1"/>
</dbReference>
<proteinExistence type="predicted"/>
<accession>A0AAE3J9N4</accession>
<dbReference type="AlphaFoldDB" id="A0AAE3J9N4"/>
<evidence type="ECO:0000313" key="1">
    <source>
        <dbReference type="EMBL" id="MCC2210772.1"/>
    </source>
</evidence>
<protein>
    <submittedName>
        <fullName evidence="1">Uncharacterized protein</fullName>
    </submittedName>
</protein>